<sequence>MAYSQGEMQNYSKRVSWRGRYHGNQSGQSSRLHRATLTEYGPLALDLVVDHTRCLRDVLFLSVAYRAEAARTETSFFLAGAEVVPLEALGEKLKAGEVRGQLQSANEASRRAGLTGSFGVVVACPSHGSLAILTTFCGFAKRDLIGLRPGMAWKEGSTRILNEAIVL</sequence>
<dbReference type="InParanoid" id="A0A067LWE1"/>
<organism evidence="1 2">
    <name type="scientific">Botryobasidium botryosum (strain FD-172 SS1)</name>
    <dbReference type="NCBI Taxonomy" id="930990"/>
    <lineage>
        <taxon>Eukaryota</taxon>
        <taxon>Fungi</taxon>
        <taxon>Dikarya</taxon>
        <taxon>Basidiomycota</taxon>
        <taxon>Agaricomycotina</taxon>
        <taxon>Agaricomycetes</taxon>
        <taxon>Cantharellales</taxon>
        <taxon>Botryobasidiaceae</taxon>
        <taxon>Botryobasidium</taxon>
    </lineage>
</organism>
<proteinExistence type="predicted"/>
<dbReference type="STRING" id="930990.A0A067LWE1"/>
<accession>A0A067LWE1</accession>
<dbReference type="OrthoDB" id="341421at2759"/>
<evidence type="ECO:0000313" key="2">
    <source>
        <dbReference type="Proteomes" id="UP000027195"/>
    </source>
</evidence>
<evidence type="ECO:0000313" key="1">
    <source>
        <dbReference type="EMBL" id="KDQ07499.1"/>
    </source>
</evidence>
<gene>
    <name evidence="1" type="ORF">BOTBODRAFT_38797</name>
</gene>
<dbReference type="EMBL" id="KL198106">
    <property type="protein sequence ID" value="KDQ07499.1"/>
    <property type="molecule type" value="Genomic_DNA"/>
</dbReference>
<keyword evidence="2" id="KW-1185">Reference proteome</keyword>
<reference evidence="2" key="1">
    <citation type="journal article" date="2014" name="Proc. Natl. Acad. Sci. U.S.A.">
        <title>Extensive sampling of basidiomycete genomes demonstrates inadequacy of the white-rot/brown-rot paradigm for wood decay fungi.</title>
        <authorList>
            <person name="Riley R."/>
            <person name="Salamov A.A."/>
            <person name="Brown D.W."/>
            <person name="Nagy L.G."/>
            <person name="Floudas D."/>
            <person name="Held B.W."/>
            <person name="Levasseur A."/>
            <person name="Lombard V."/>
            <person name="Morin E."/>
            <person name="Otillar R."/>
            <person name="Lindquist E.A."/>
            <person name="Sun H."/>
            <person name="LaButti K.M."/>
            <person name="Schmutz J."/>
            <person name="Jabbour D."/>
            <person name="Luo H."/>
            <person name="Baker S.E."/>
            <person name="Pisabarro A.G."/>
            <person name="Walton J.D."/>
            <person name="Blanchette R.A."/>
            <person name="Henrissat B."/>
            <person name="Martin F."/>
            <person name="Cullen D."/>
            <person name="Hibbett D.S."/>
            <person name="Grigoriev I.V."/>
        </authorList>
    </citation>
    <scope>NUCLEOTIDE SEQUENCE [LARGE SCALE GENOMIC DNA]</scope>
    <source>
        <strain evidence="2">FD-172 SS1</strain>
    </source>
</reference>
<dbReference type="AlphaFoldDB" id="A0A067LWE1"/>
<dbReference type="Proteomes" id="UP000027195">
    <property type="component" value="Unassembled WGS sequence"/>
</dbReference>
<dbReference type="HOGENOM" id="CLU_135124_0_0_1"/>
<name>A0A067LWE1_BOTB1</name>
<protein>
    <submittedName>
        <fullName evidence="1">Uncharacterized protein</fullName>
    </submittedName>
</protein>